<accession>A0A517NLY1</accession>
<dbReference type="AlphaFoldDB" id="A0A517NLY1"/>
<gene>
    <name evidence="1" type="ORF">K239x_00180</name>
</gene>
<dbReference type="EMBL" id="CP036526">
    <property type="protein sequence ID" value="QDT08089.1"/>
    <property type="molecule type" value="Genomic_DNA"/>
</dbReference>
<dbReference type="OrthoDB" id="279849at2"/>
<evidence type="ECO:0000313" key="1">
    <source>
        <dbReference type="EMBL" id="QDT08089.1"/>
    </source>
</evidence>
<dbReference type="Proteomes" id="UP000319817">
    <property type="component" value="Chromosome"/>
</dbReference>
<organism evidence="1 2">
    <name type="scientific">Stieleria marina</name>
    <dbReference type="NCBI Taxonomy" id="1930275"/>
    <lineage>
        <taxon>Bacteria</taxon>
        <taxon>Pseudomonadati</taxon>
        <taxon>Planctomycetota</taxon>
        <taxon>Planctomycetia</taxon>
        <taxon>Pirellulales</taxon>
        <taxon>Pirellulaceae</taxon>
        <taxon>Stieleria</taxon>
    </lineage>
</organism>
<proteinExistence type="predicted"/>
<sequence>MSGISPLIDPSLIQTWIVCESDQRWMTASRRFATHLVPAPMTVNLVSAEPNLVRRLLIGKRKAVVLWEIDGSCAARMYDLVASTSLGAPGILQIVAANGITPRDQMALTELGVGAIISQPEQLPGLSNLCLRYFK</sequence>
<name>A0A517NLY1_9BACT</name>
<keyword evidence="2" id="KW-1185">Reference proteome</keyword>
<dbReference type="RefSeq" id="WP_145415692.1">
    <property type="nucleotide sequence ID" value="NZ_CP036526.1"/>
</dbReference>
<evidence type="ECO:0008006" key="3">
    <source>
        <dbReference type="Google" id="ProtNLM"/>
    </source>
</evidence>
<protein>
    <recommendedName>
        <fullName evidence="3">Response regulatory domain-containing protein</fullName>
    </recommendedName>
</protein>
<reference evidence="1 2" key="1">
    <citation type="submission" date="2019-02" db="EMBL/GenBank/DDBJ databases">
        <title>Deep-cultivation of Planctomycetes and their phenomic and genomic characterization uncovers novel biology.</title>
        <authorList>
            <person name="Wiegand S."/>
            <person name="Jogler M."/>
            <person name="Boedeker C."/>
            <person name="Pinto D."/>
            <person name="Vollmers J."/>
            <person name="Rivas-Marin E."/>
            <person name="Kohn T."/>
            <person name="Peeters S.H."/>
            <person name="Heuer A."/>
            <person name="Rast P."/>
            <person name="Oberbeckmann S."/>
            <person name="Bunk B."/>
            <person name="Jeske O."/>
            <person name="Meyerdierks A."/>
            <person name="Storesund J.E."/>
            <person name="Kallscheuer N."/>
            <person name="Luecker S."/>
            <person name="Lage O.M."/>
            <person name="Pohl T."/>
            <person name="Merkel B.J."/>
            <person name="Hornburger P."/>
            <person name="Mueller R.-W."/>
            <person name="Bruemmer F."/>
            <person name="Labrenz M."/>
            <person name="Spormann A.M."/>
            <person name="Op den Camp H."/>
            <person name="Overmann J."/>
            <person name="Amann R."/>
            <person name="Jetten M.S.M."/>
            <person name="Mascher T."/>
            <person name="Medema M.H."/>
            <person name="Devos D.P."/>
            <person name="Kaster A.-K."/>
            <person name="Ovreas L."/>
            <person name="Rohde M."/>
            <person name="Galperin M.Y."/>
            <person name="Jogler C."/>
        </authorList>
    </citation>
    <scope>NUCLEOTIDE SEQUENCE [LARGE SCALE GENOMIC DNA]</scope>
    <source>
        <strain evidence="1 2">K23_9</strain>
    </source>
</reference>
<evidence type="ECO:0000313" key="2">
    <source>
        <dbReference type="Proteomes" id="UP000319817"/>
    </source>
</evidence>